<dbReference type="PANTHER" id="PTHR15565">
    <property type="entry name" value="AATF PROTEIN APOPTOSIS ANTAGONIZING TRANSCRIPTION FACTOR"/>
    <property type="match status" value="1"/>
</dbReference>
<evidence type="ECO:0000256" key="3">
    <source>
        <dbReference type="SAM" id="MobiDB-lite"/>
    </source>
</evidence>
<feature type="compositionally biased region" description="Basic and acidic residues" evidence="3">
    <location>
        <begin position="40"/>
        <end position="54"/>
    </location>
</feature>
<protein>
    <recommendedName>
        <fullName evidence="2">Protein BFR2</fullName>
    </recommendedName>
</protein>
<accession>A0AB34L1W1</accession>
<feature type="domain" description="Apoptosis-antagonizing transcription factor C-terminal" evidence="4">
    <location>
        <begin position="367"/>
        <end position="452"/>
    </location>
</feature>
<dbReference type="Proteomes" id="UP000803884">
    <property type="component" value="Unassembled WGS sequence"/>
</dbReference>
<evidence type="ECO:0000313" key="7">
    <source>
        <dbReference type="Proteomes" id="UP000803884"/>
    </source>
</evidence>
<dbReference type="Pfam" id="PF08164">
    <property type="entry name" value="TRAUB"/>
    <property type="match status" value="1"/>
</dbReference>
<reference evidence="6 7" key="1">
    <citation type="journal article" date="2020" name="Microbiol. Resour. Announc.">
        <title>Draft Genome Sequence of a Cladosporium Species Isolated from the Mesophotic Ascidian Didemnum maculosum.</title>
        <authorList>
            <person name="Gioti A."/>
            <person name="Siaperas R."/>
            <person name="Nikolaivits E."/>
            <person name="Le Goff G."/>
            <person name="Ouazzani J."/>
            <person name="Kotoulas G."/>
            <person name="Topakas E."/>
        </authorList>
    </citation>
    <scope>NUCLEOTIDE SEQUENCE [LARGE SCALE GENOMIC DNA]</scope>
    <source>
        <strain evidence="6 7">TM138-S3</strain>
    </source>
</reference>
<evidence type="ECO:0000259" key="4">
    <source>
        <dbReference type="Pfam" id="PF08164"/>
    </source>
</evidence>
<dbReference type="InterPro" id="IPR025160">
    <property type="entry name" value="AATF"/>
</dbReference>
<sequence>MAPNKGRNRASEFEDLVESAPKDFDPEADVPDSDSDASDGEARDEKNASAREHYAPVGKSKLRKPKEVALGPQYRGSRVARDAVEDEDEDDPFARGFDDEDSEEGSEDAGDESEEEDGDQGEENDDGTDATDMSDEGEENDAAEAKDEEQDRAELRKIMASEQKAVAASISAANKQDAEKGRAVKRQRTTFDSLLNTRIKMQKSLIATNTLVAPSKDGYDSQLSDAQDALDAAETAAYTLWSSLTAFRDELTTARTGEKRKRPTFSPKTPIDKLWAYTQEQETQALPQRNLVLQKWSAKARGVTAQPQGSRLNNAAPQATIIDVLNEHLTAPDRLLKRAHTPRSCAPVQLAAKVSEDAAIYDDADFYGLLLKELLEAKSASAEGSTAAANLDLGNMASMRREAKTKRNVDTKASKGRKLKYTVHEKLQNFMAPEDRCRWGERQTDELFGSLFGQRLGLGEGLEEDEDEEMGGAEREGEGEEEAGLMMFRK</sequence>
<evidence type="ECO:0000256" key="1">
    <source>
        <dbReference type="ARBA" id="ARBA00008966"/>
    </source>
</evidence>
<feature type="region of interest" description="Disordered" evidence="3">
    <location>
        <begin position="1"/>
        <end position="184"/>
    </location>
</feature>
<feature type="compositionally biased region" description="Acidic residues" evidence="3">
    <location>
        <begin position="26"/>
        <end position="39"/>
    </location>
</feature>
<keyword evidence="7" id="KW-1185">Reference proteome</keyword>
<dbReference type="Pfam" id="PF13339">
    <property type="entry name" value="AATF-Che1"/>
    <property type="match status" value="1"/>
</dbReference>
<feature type="compositionally biased region" description="Acidic residues" evidence="3">
    <location>
        <begin position="461"/>
        <end position="483"/>
    </location>
</feature>
<dbReference type="GO" id="GO:0005730">
    <property type="term" value="C:nucleolus"/>
    <property type="evidence" value="ECO:0007669"/>
    <property type="project" value="TreeGrafter"/>
</dbReference>
<dbReference type="GeneID" id="96003044"/>
<dbReference type="EMBL" id="JAAQHG020000004">
    <property type="protein sequence ID" value="KAL1589540.1"/>
    <property type="molecule type" value="Genomic_DNA"/>
</dbReference>
<feature type="region of interest" description="Disordered" evidence="3">
    <location>
        <begin position="459"/>
        <end position="490"/>
    </location>
</feature>
<proteinExistence type="inferred from homology"/>
<dbReference type="AlphaFoldDB" id="A0AB34L1W1"/>
<dbReference type="RefSeq" id="XP_069232645.1">
    <property type="nucleotide sequence ID" value="XM_069370206.1"/>
</dbReference>
<dbReference type="InterPro" id="IPR039223">
    <property type="entry name" value="AATF/Bfr2"/>
</dbReference>
<dbReference type="InterPro" id="IPR012617">
    <property type="entry name" value="AATF_C"/>
</dbReference>
<gene>
    <name evidence="6" type="ORF">WHR41_01600</name>
</gene>
<comment type="caution">
    <text evidence="6">The sequence shown here is derived from an EMBL/GenBank/DDBJ whole genome shotgun (WGS) entry which is preliminary data.</text>
</comment>
<organism evidence="6 7">
    <name type="scientific">Cladosporium halotolerans</name>
    <dbReference type="NCBI Taxonomy" id="1052096"/>
    <lineage>
        <taxon>Eukaryota</taxon>
        <taxon>Fungi</taxon>
        <taxon>Dikarya</taxon>
        <taxon>Ascomycota</taxon>
        <taxon>Pezizomycotina</taxon>
        <taxon>Dothideomycetes</taxon>
        <taxon>Dothideomycetidae</taxon>
        <taxon>Cladosporiales</taxon>
        <taxon>Cladosporiaceae</taxon>
        <taxon>Cladosporium</taxon>
    </lineage>
</organism>
<evidence type="ECO:0000313" key="6">
    <source>
        <dbReference type="EMBL" id="KAL1589540.1"/>
    </source>
</evidence>
<feature type="domain" description="AATF leucine zipper-containing" evidence="5">
    <location>
        <begin position="177"/>
        <end position="299"/>
    </location>
</feature>
<comment type="similarity">
    <text evidence="1">Belongs to the AATF family.</text>
</comment>
<dbReference type="PANTHER" id="PTHR15565:SF0">
    <property type="entry name" value="PROTEIN AATF"/>
    <property type="match status" value="1"/>
</dbReference>
<name>A0AB34L1W1_9PEZI</name>
<dbReference type="GO" id="GO:0000462">
    <property type="term" value="P:maturation of SSU-rRNA from tricistronic rRNA transcript (SSU-rRNA, 5.8S rRNA, LSU-rRNA)"/>
    <property type="evidence" value="ECO:0007669"/>
    <property type="project" value="TreeGrafter"/>
</dbReference>
<evidence type="ECO:0000259" key="5">
    <source>
        <dbReference type="Pfam" id="PF13339"/>
    </source>
</evidence>
<feature type="compositionally biased region" description="Acidic residues" evidence="3">
    <location>
        <begin position="98"/>
        <end position="151"/>
    </location>
</feature>
<evidence type="ECO:0000256" key="2">
    <source>
        <dbReference type="ARBA" id="ARBA00013850"/>
    </source>
</evidence>